<organism evidence="2 3">
    <name type="scientific">Streptomyces alkaliphilus</name>
    <dbReference type="NCBI Taxonomy" id="1472722"/>
    <lineage>
        <taxon>Bacteria</taxon>
        <taxon>Bacillati</taxon>
        <taxon>Actinomycetota</taxon>
        <taxon>Actinomycetes</taxon>
        <taxon>Kitasatosporales</taxon>
        <taxon>Streptomycetaceae</taxon>
        <taxon>Streptomyces</taxon>
    </lineage>
</organism>
<dbReference type="EMBL" id="VKHT01001470">
    <property type="protein sequence ID" value="MBB0247201.1"/>
    <property type="molecule type" value="Genomic_DNA"/>
</dbReference>
<dbReference type="SUPFAM" id="SSF51338">
    <property type="entry name" value="Composite domain of metallo-dependent hydrolases"/>
    <property type="match status" value="1"/>
</dbReference>
<dbReference type="GO" id="GO:0006145">
    <property type="term" value="P:purine nucleobase catabolic process"/>
    <property type="evidence" value="ECO:0007669"/>
    <property type="project" value="TreeGrafter"/>
</dbReference>
<accession>A0A7W3TI09</accession>
<reference evidence="3" key="1">
    <citation type="submission" date="2019-10" db="EMBL/GenBank/DDBJ databases">
        <title>Streptomyces sp. nov., a novel actinobacterium isolated from alkaline environment.</title>
        <authorList>
            <person name="Golinska P."/>
        </authorList>
    </citation>
    <scope>NUCLEOTIDE SEQUENCE [LARGE SCALE GENOMIC DNA]</scope>
    <source>
        <strain evidence="3">DSM 42118</strain>
    </source>
</reference>
<dbReference type="InterPro" id="IPR011059">
    <property type="entry name" value="Metal-dep_hydrolase_composite"/>
</dbReference>
<dbReference type="SUPFAM" id="SSF51556">
    <property type="entry name" value="Metallo-dependent hydrolases"/>
    <property type="match status" value="1"/>
</dbReference>
<dbReference type="Gene3D" id="3.20.20.140">
    <property type="entry name" value="Metal-dependent hydrolases"/>
    <property type="match status" value="1"/>
</dbReference>
<name>A0A7W3TI09_9ACTN</name>
<dbReference type="Proteomes" id="UP000538929">
    <property type="component" value="Unassembled WGS sequence"/>
</dbReference>
<comment type="caution">
    <text evidence="2">The sequence shown here is derived from an EMBL/GenBank/DDBJ whole genome shotgun (WGS) entry which is preliminary data.</text>
</comment>
<keyword evidence="3" id="KW-1185">Reference proteome</keyword>
<gene>
    <name evidence="2" type="ORF">FNQ90_24530</name>
</gene>
<protein>
    <submittedName>
        <fullName evidence="2">Amidohydrolase family protein</fullName>
    </submittedName>
</protein>
<dbReference type="InterPro" id="IPR050138">
    <property type="entry name" value="DHOase/Allantoinase_Hydrolase"/>
</dbReference>
<dbReference type="AlphaFoldDB" id="A0A7W3TI09"/>
<feature type="non-terminal residue" evidence="2">
    <location>
        <position position="205"/>
    </location>
</feature>
<dbReference type="PANTHER" id="PTHR43668">
    <property type="entry name" value="ALLANTOINASE"/>
    <property type="match status" value="1"/>
</dbReference>
<dbReference type="RefSeq" id="WP_182608421.1">
    <property type="nucleotide sequence ID" value="NZ_VKHT01001470.1"/>
</dbReference>
<dbReference type="InterPro" id="IPR032466">
    <property type="entry name" value="Metal_Hydrolase"/>
</dbReference>
<evidence type="ECO:0000313" key="2">
    <source>
        <dbReference type="EMBL" id="MBB0247201.1"/>
    </source>
</evidence>
<dbReference type="PANTHER" id="PTHR43668:SF2">
    <property type="entry name" value="ALLANTOINASE"/>
    <property type="match status" value="1"/>
</dbReference>
<dbReference type="Pfam" id="PF01979">
    <property type="entry name" value="Amidohydro_1"/>
    <property type="match status" value="1"/>
</dbReference>
<evidence type="ECO:0000313" key="3">
    <source>
        <dbReference type="Proteomes" id="UP000538929"/>
    </source>
</evidence>
<proteinExistence type="predicted"/>
<feature type="domain" description="Amidohydrolase-related" evidence="1">
    <location>
        <begin position="62"/>
        <end position="181"/>
    </location>
</feature>
<dbReference type="InterPro" id="IPR006680">
    <property type="entry name" value="Amidohydro-rel"/>
</dbReference>
<evidence type="ECO:0000259" key="1">
    <source>
        <dbReference type="Pfam" id="PF01979"/>
    </source>
</evidence>
<keyword evidence="2" id="KW-0378">Hydrolase</keyword>
<sequence length="205" mass="21251">MNRSSAVPPTVETLLRSTRVVLPEGTRPGAVAVSGGRVTAVLPHDVTPPPDARPVDLGDTALLPGLVDTHVHVNDPGRTPWEGFATACRAAAAGGVTTIVDMPLNSLPPTTTVEALAVKREVARPRAVVDIAFWGGAVPDNAADLRPLHDAGVMGFKCFLSPSGVEEFPPLDAERLDTVMAALAAFDGLLLVHAEDPARLDAAPA</sequence>
<dbReference type="GO" id="GO:0005737">
    <property type="term" value="C:cytoplasm"/>
    <property type="evidence" value="ECO:0007669"/>
    <property type="project" value="TreeGrafter"/>
</dbReference>
<dbReference type="GO" id="GO:0004038">
    <property type="term" value="F:allantoinase activity"/>
    <property type="evidence" value="ECO:0007669"/>
    <property type="project" value="TreeGrafter"/>
</dbReference>